<gene>
    <name evidence="5" type="ORF">BET10_01045</name>
</gene>
<dbReference type="PROSITE" id="PS00678">
    <property type="entry name" value="WD_REPEATS_1"/>
    <property type="match status" value="1"/>
</dbReference>
<accession>A0A1S1MPG9</accession>
<evidence type="ECO:0000256" key="3">
    <source>
        <dbReference type="PROSITE-ProRule" id="PRU00221"/>
    </source>
</evidence>
<organism evidence="5 6">
    <name type="scientific">Pseudoalteromonas amylolytica</name>
    <dbReference type="NCBI Taxonomy" id="1859457"/>
    <lineage>
        <taxon>Bacteria</taxon>
        <taxon>Pseudomonadati</taxon>
        <taxon>Pseudomonadota</taxon>
        <taxon>Gammaproteobacteria</taxon>
        <taxon>Alteromonadales</taxon>
        <taxon>Pseudoalteromonadaceae</taxon>
        <taxon>Pseudoalteromonas</taxon>
    </lineage>
</organism>
<dbReference type="RefSeq" id="WP_070987800.1">
    <property type="nucleotide sequence ID" value="NZ_MKJU01000035.1"/>
</dbReference>
<dbReference type="SUPFAM" id="SSF50978">
    <property type="entry name" value="WD40 repeat-like"/>
    <property type="match status" value="1"/>
</dbReference>
<evidence type="ECO:0000256" key="1">
    <source>
        <dbReference type="ARBA" id="ARBA00022574"/>
    </source>
</evidence>
<dbReference type="STRING" id="1859457.BET10_01045"/>
<dbReference type="InterPro" id="IPR019775">
    <property type="entry name" value="WD40_repeat_CS"/>
</dbReference>
<evidence type="ECO:0000256" key="2">
    <source>
        <dbReference type="ARBA" id="ARBA00022737"/>
    </source>
</evidence>
<dbReference type="PROSITE" id="PS51257">
    <property type="entry name" value="PROKAR_LIPOPROTEIN"/>
    <property type="match status" value="1"/>
</dbReference>
<dbReference type="SMART" id="SM00320">
    <property type="entry name" value="WD40"/>
    <property type="match status" value="4"/>
</dbReference>
<dbReference type="OrthoDB" id="6282600at2"/>
<evidence type="ECO:0000313" key="5">
    <source>
        <dbReference type="EMBL" id="OHU87221.1"/>
    </source>
</evidence>
<feature type="repeat" description="WD" evidence="3">
    <location>
        <begin position="159"/>
        <end position="200"/>
    </location>
</feature>
<name>A0A1S1MPG9_9GAMM</name>
<dbReference type="Gene3D" id="2.130.10.10">
    <property type="entry name" value="YVTN repeat-like/Quinoprotein amine dehydrogenase"/>
    <property type="match status" value="1"/>
</dbReference>
<proteinExistence type="predicted"/>
<keyword evidence="4" id="KW-0732">Signal</keyword>
<dbReference type="InterPro" id="IPR015943">
    <property type="entry name" value="WD40/YVTN_repeat-like_dom_sf"/>
</dbReference>
<dbReference type="InterPro" id="IPR050505">
    <property type="entry name" value="WDR55/POC1"/>
</dbReference>
<dbReference type="PROSITE" id="PS50294">
    <property type="entry name" value="WD_REPEATS_REGION"/>
    <property type="match status" value="1"/>
</dbReference>
<dbReference type="PROSITE" id="PS50082">
    <property type="entry name" value="WD_REPEATS_2"/>
    <property type="match status" value="1"/>
</dbReference>
<keyword evidence="2" id="KW-0677">Repeat</keyword>
<dbReference type="Proteomes" id="UP000179786">
    <property type="component" value="Unassembled WGS sequence"/>
</dbReference>
<dbReference type="InterPro" id="IPR001680">
    <property type="entry name" value="WD40_rpt"/>
</dbReference>
<evidence type="ECO:0000313" key="6">
    <source>
        <dbReference type="Proteomes" id="UP000179786"/>
    </source>
</evidence>
<dbReference type="InterPro" id="IPR036322">
    <property type="entry name" value="WD40_repeat_dom_sf"/>
</dbReference>
<keyword evidence="1 3" id="KW-0853">WD repeat</keyword>
<dbReference type="PANTHER" id="PTHR44019">
    <property type="entry name" value="WD REPEAT-CONTAINING PROTEIN 55"/>
    <property type="match status" value="1"/>
</dbReference>
<reference evidence="5 6" key="1">
    <citation type="submission" date="2016-09" db="EMBL/GenBank/DDBJ databases">
        <title>Pseudoalteromonas amylolytica sp. nov., isolated from the surface seawater.</title>
        <authorList>
            <person name="Wu Y.-H."/>
            <person name="Cheng H."/>
            <person name="Jin X.-B."/>
            <person name="Wang C.-S."/>
            <person name="Xu X.-W."/>
        </authorList>
    </citation>
    <scope>NUCLEOTIDE SEQUENCE [LARGE SCALE GENOMIC DNA]</scope>
    <source>
        <strain evidence="5 6">JW1</strain>
    </source>
</reference>
<feature type="signal peptide" evidence="4">
    <location>
        <begin position="1"/>
        <end position="23"/>
    </location>
</feature>
<feature type="chain" id="PRO_5010383036" evidence="4">
    <location>
        <begin position="24"/>
        <end position="328"/>
    </location>
</feature>
<dbReference type="PANTHER" id="PTHR44019:SF17">
    <property type="entry name" value="F-BOX_WD REPEAT-CONTAINING PROTEIN 12"/>
    <property type="match status" value="1"/>
</dbReference>
<keyword evidence="6" id="KW-1185">Reference proteome</keyword>
<dbReference type="EMBL" id="MKJU01000035">
    <property type="protein sequence ID" value="OHU87221.1"/>
    <property type="molecule type" value="Genomic_DNA"/>
</dbReference>
<dbReference type="Pfam" id="PF00400">
    <property type="entry name" value="WD40"/>
    <property type="match status" value="1"/>
</dbReference>
<dbReference type="AlphaFoldDB" id="A0A1S1MPG9"/>
<evidence type="ECO:0000256" key="4">
    <source>
        <dbReference type="SAM" id="SignalP"/>
    </source>
</evidence>
<protein>
    <submittedName>
        <fullName evidence="5">Uncharacterized protein</fullName>
    </submittedName>
</protein>
<comment type="caution">
    <text evidence="5">The sequence shown here is derived from an EMBL/GenBank/DDBJ whole genome shotgun (WGS) entry which is preliminary data.</text>
</comment>
<sequence>MVRWLLVSVMVFLLLGCSDPTSTHPSSRHQYSDALVLRGQLSYDGEQLLLVVEGPNLALWDTTSKRVLMSLSETQLPDKIRAIVLHKPSQQLLVAGDELVQFWNVPEGTLQGTLRASGVDELARISQLTMSDNGALVAIGFTDGSVSIADKNTEKMNQFMPHSSNVIAIHIIEDRLMMVTGSHDGVVNAWNMQTGQSYYQQEYASRLSSVSVSNERDKIFVADSLKTQQVLAIDDGQVLNELAYITRFKWFRQALFIPKTPWLITSTPKSELSIWDTSSGKEMQSWQIDTHSSGTTLLDMVIVDDTLLTLSSEGVVESWTLSEMIADL</sequence>